<proteinExistence type="predicted"/>
<sequence length="241" mass="26998">MTAEKLGNMMDEIAAKGLEFTDVLLFNFITDSPCQTWPQLMKQHRNLLKEGAGANDAVACMELKRLYVAVTRAKRRLVICEDSGNEEVIHQIFGDSVGQKLTDETLVDVADRSREQQSGEAWSRTAAGLVNMQQFEQALMCYQRAGNDDGVRKCQAHLAFEEAEAFQGPDAQKAQLWRVAGRRFKDVEAWKEAAGCFRHAGDFFEAAKLFQKVGKNAEAAHCYVDGGLRGNNQMLLGFWLR</sequence>
<protein>
    <submittedName>
        <fullName evidence="1">Uncharacterized protein</fullName>
    </submittedName>
</protein>
<dbReference type="InterPro" id="IPR027417">
    <property type="entry name" value="P-loop_NTPase"/>
</dbReference>
<name>A0A812V880_9DINO</name>
<dbReference type="Gene3D" id="3.40.50.300">
    <property type="entry name" value="P-loop containing nucleotide triphosphate hydrolases"/>
    <property type="match status" value="1"/>
</dbReference>
<dbReference type="SUPFAM" id="SSF81901">
    <property type="entry name" value="HCP-like"/>
    <property type="match status" value="1"/>
</dbReference>
<comment type="caution">
    <text evidence="1">The sequence shown here is derived from an EMBL/GenBank/DDBJ whole genome shotgun (WGS) entry which is preliminary data.</text>
</comment>
<dbReference type="Proteomes" id="UP000604046">
    <property type="component" value="Unassembled WGS sequence"/>
</dbReference>
<reference evidence="1" key="1">
    <citation type="submission" date="2021-02" db="EMBL/GenBank/DDBJ databases">
        <authorList>
            <person name="Dougan E. K."/>
            <person name="Rhodes N."/>
            <person name="Thang M."/>
            <person name="Chan C."/>
        </authorList>
    </citation>
    <scope>NUCLEOTIDE SEQUENCE</scope>
</reference>
<evidence type="ECO:0000313" key="2">
    <source>
        <dbReference type="Proteomes" id="UP000604046"/>
    </source>
</evidence>
<dbReference type="AlphaFoldDB" id="A0A812V880"/>
<dbReference type="PANTHER" id="PTHR21529:SF4">
    <property type="entry name" value="TPR AND ANKYRIN REPEAT-CONTAINING PROTEIN 1"/>
    <property type="match status" value="1"/>
</dbReference>
<dbReference type="SUPFAM" id="SSF52540">
    <property type="entry name" value="P-loop containing nucleoside triphosphate hydrolases"/>
    <property type="match status" value="1"/>
</dbReference>
<dbReference type="PANTHER" id="PTHR21529">
    <property type="entry name" value="MAMMARY TURMOR VIRUS RECEPTOR HOMOLOG 1, 2 MTVR1, 2"/>
    <property type="match status" value="1"/>
</dbReference>
<gene>
    <name evidence="1" type="ORF">SNAT2548_LOCUS34561</name>
</gene>
<dbReference type="InterPro" id="IPR039904">
    <property type="entry name" value="TRANK1"/>
</dbReference>
<dbReference type="OrthoDB" id="3156807at2759"/>
<keyword evidence="2" id="KW-1185">Reference proteome</keyword>
<dbReference type="EMBL" id="CAJNDS010002815">
    <property type="protein sequence ID" value="CAE7607863.1"/>
    <property type="molecule type" value="Genomic_DNA"/>
</dbReference>
<evidence type="ECO:0000313" key="1">
    <source>
        <dbReference type="EMBL" id="CAE7607863.1"/>
    </source>
</evidence>
<organism evidence="1 2">
    <name type="scientific">Symbiodinium natans</name>
    <dbReference type="NCBI Taxonomy" id="878477"/>
    <lineage>
        <taxon>Eukaryota</taxon>
        <taxon>Sar</taxon>
        <taxon>Alveolata</taxon>
        <taxon>Dinophyceae</taxon>
        <taxon>Suessiales</taxon>
        <taxon>Symbiodiniaceae</taxon>
        <taxon>Symbiodinium</taxon>
    </lineage>
</organism>
<accession>A0A812V880</accession>